<dbReference type="RefSeq" id="WP_015322955.1">
    <property type="nucleotide sequence ID" value="NC_019974.1"/>
</dbReference>
<feature type="region of interest" description="Disordered" evidence="1">
    <location>
        <begin position="72"/>
        <end position="132"/>
    </location>
</feature>
<reference evidence="2 3" key="1">
    <citation type="submission" date="2012-11" db="EMBL/GenBank/DDBJ databases">
        <title>FINISHED of Natronococcus occultus SP4, DSM 3396.</title>
        <authorList>
            <consortium name="DOE Joint Genome Institute"/>
            <person name="Eisen J."/>
            <person name="Huntemann M."/>
            <person name="Wei C.-L."/>
            <person name="Han J."/>
            <person name="Detter J.C."/>
            <person name="Han C."/>
            <person name="Tapia R."/>
            <person name="Chen A."/>
            <person name="Kyrpides N."/>
            <person name="Mavromatis K."/>
            <person name="Markowitz V."/>
            <person name="Szeto E."/>
            <person name="Ivanova N."/>
            <person name="Mikhailova N."/>
            <person name="Ovchinnikova G."/>
            <person name="Pagani I."/>
            <person name="Pati A."/>
            <person name="Goodwin L."/>
            <person name="Nordberg H.P."/>
            <person name="Cantor M.N."/>
            <person name="Hua S.X."/>
            <person name="Woyke T."/>
            <person name="Eisen J."/>
            <person name="Klenk H.-P."/>
            <person name="Klenk H.-P."/>
        </authorList>
    </citation>
    <scope>NUCLEOTIDE SEQUENCE [LARGE SCALE GENOMIC DNA]</scope>
    <source>
        <strain evidence="2 3">SP4</strain>
    </source>
</reference>
<dbReference type="AlphaFoldDB" id="L0K3C8"/>
<feature type="compositionally biased region" description="Acidic residues" evidence="1">
    <location>
        <begin position="78"/>
        <end position="126"/>
    </location>
</feature>
<evidence type="ECO:0000313" key="2">
    <source>
        <dbReference type="EMBL" id="AGB39521.1"/>
    </source>
</evidence>
<dbReference type="STRING" id="694430.Natoc_3815"/>
<evidence type="ECO:0000313" key="3">
    <source>
        <dbReference type="Proteomes" id="UP000010878"/>
    </source>
</evidence>
<dbReference type="KEGG" id="nou:Natoc_3815"/>
<gene>
    <name evidence="2" type="ORF">Natoc_3815</name>
</gene>
<proteinExistence type="predicted"/>
<name>L0K3C8_9EURY</name>
<feature type="region of interest" description="Disordered" evidence="1">
    <location>
        <begin position="157"/>
        <end position="196"/>
    </location>
</feature>
<evidence type="ECO:0008006" key="4">
    <source>
        <dbReference type="Google" id="ProtNLM"/>
    </source>
</evidence>
<dbReference type="EMBL" id="CP003929">
    <property type="protein sequence ID" value="AGB39521.1"/>
    <property type="molecule type" value="Genomic_DNA"/>
</dbReference>
<dbReference type="eggNOG" id="arCOG10748">
    <property type="taxonomic scope" value="Archaea"/>
</dbReference>
<dbReference type="HOGENOM" id="CLU_1431619_0_0_2"/>
<sequence>MEETESEQTLSELVVKELVGQGLESSMRDPILEAVEESEGGDSEGGSRNLPIAGALVGVGAAIGYLAGRESTDVGDVSLEDVEEPEIIEDVTGGDEDETESEAELEAEDAEAEAVEAETETDEEPADGSSSGWLGRLVLAAGLLIGLAVLRRRLGGGDEEEWEPIEEFEPATEIDADDEDEEDDGLEAEAGDADEE</sequence>
<accession>L0K3C8</accession>
<dbReference type="GeneID" id="14402745"/>
<keyword evidence="3" id="KW-1185">Reference proteome</keyword>
<organism evidence="2 3">
    <name type="scientific">Natronococcus occultus SP4</name>
    <dbReference type="NCBI Taxonomy" id="694430"/>
    <lineage>
        <taxon>Archaea</taxon>
        <taxon>Methanobacteriati</taxon>
        <taxon>Methanobacteriota</taxon>
        <taxon>Stenosarchaea group</taxon>
        <taxon>Halobacteria</taxon>
        <taxon>Halobacteriales</taxon>
        <taxon>Natrialbaceae</taxon>
        <taxon>Natronococcus</taxon>
    </lineage>
</organism>
<evidence type="ECO:0000256" key="1">
    <source>
        <dbReference type="SAM" id="MobiDB-lite"/>
    </source>
</evidence>
<dbReference type="Proteomes" id="UP000010878">
    <property type="component" value="Chromosome"/>
</dbReference>
<protein>
    <recommendedName>
        <fullName evidence="4">MYXO-CTERM domain-containing protein</fullName>
    </recommendedName>
</protein>